<comment type="caution">
    <text evidence="9">The sequence shown here is derived from an EMBL/GenBank/DDBJ whole genome shotgun (WGS) entry which is preliminary data.</text>
</comment>
<gene>
    <name evidence="9" type="ORF">BJ959_000083</name>
</gene>
<dbReference type="InterPro" id="IPR050638">
    <property type="entry name" value="AA-Vitamin_Transporters"/>
</dbReference>
<dbReference type="Proteomes" id="UP000552883">
    <property type="component" value="Unassembled WGS sequence"/>
</dbReference>
<dbReference type="AlphaFoldDB" id="A0A840XI74"/>
<dbReference type="RefSeq" id="WP_341799851.1">
    <property type="nucleotide sequence ID" value="NZ_BAAANZ010000001.1"/>
</dbReference>
<evidence type="ECO:0000256" key="2">
    <source>
        <dbReference type="ARBA" id="ARBA00007362"/>
    </source>
</evidence>
<evidence type="ECO:0000259" key="8">
    <source>
        <dbReference type="Pfam" id="PF00892"/>
    </source>
</evidence>
<dbReference type="EMBL" id="JACHBS010000001">
    <property type="protein sequence ID" value="MBB5616587.1"/>
    <property type="molecule type" value="Genomic_DNA"/>
</dbReference>
<keyword evidence="3" id="KW-1003">Cell membrane</keyword>
<feature type="transmembrane region" description="Helical" evidence="7">
    <location>
        <begin position="151"/>
        <end position="176"/>
    </location>
</feature>
<keyword evidence="6 7" id="KW-0472">Membrane</keyword>
<feature type="transmembrane region" description="Helical" evidence="7">
    <location>
        <begin position="245"/>
        <end position="265"/>
    </location>
</feature>
<dbReference type="SUPFAM" id="SSF103481">
    <property type="entry name" value="Multidrug resistance efflux transporter EmrE"/>
    <property type="match status" value="2"/>
</dbReference>
<feature type="transmembrane region" description="Helical" evidence="7">
    <location>
        <begin position="87"/>
        <end position="108"/>
    </location>
</feature>
<feature type="transmembrane region" description="Helical" evidence="7">
    <location>
        <begin position="271"/>
        <end position="289"/>
    </location>
</feature>
<accession>A0A840XI74</accession>
<reference evidence="9 10" key="1">
    <citation type="submission" date="2020-08" db="EMBL/GenBank/DDBJ databases">
        <title>Sequencing the genomes of 1000 actinobacteria strains.</title>
        <authorList>
            <person name="Klenk H.-P."/>
        </authorList>
    </citation>
    <scope>NUCLEOTIDE SEQUENCE [LARGE SCALE GENOMIC DNA]</scope>
    <source>
        <strain evidence="9 10">DSM 23889</strain>
    </source>
</reference>
<protein>
    <submittedName>
        <fullName evidence="9">DME family drug/metabolite transporter</fullName>
    </submittedName>
</protein>
<evidence type="ECO:0000256" key="1">
    <source>
        <dbReference type="ARBA" id="ARBA00004651"/>
    </source>
</evidence>
<feature type="transmembrane region" description="Helical" evidence="7">
    <location>
        <begin position="32"/>
        <end position="50"/>
    </location>
</feature>
<evidence type="ECO:0000256" key="6">
    <source>
        <dbReference type="ARBA" id="ARBA00023136"/>
    </source>
</evidence>
<evidence type="ECO:0000256" key="7">
    <source>
        <dbReference type="SAM" id="Phobius"/>
    </source>
</evidence>
<evidence type="ECO:0000313" key="9">
    <source>
        <dbReference type="EMBL" id="MBB5616587.1"/>
    </source>
</evidence>
<dbReference type="PANTHER" id="PTHR32322">
    <property type="entry name" value="INNER MEMBRANE TRANSPORTER"/>
    <property type="match status" value="1"/>
</dbReference>
<dbReference type="Gene3D" id="1.10.3730.20">
    <property type="match status" value="1"/>
</dbReference>
<feature type="transmembrane region" description="Helical" evidence="7">
    <location>
        <begin position="188"/>
        <end position="209"/>
    </location>
</feature>
<comment type="similarity">
    <text evidence="2">Belongs to the EamA transporter family.</text>
</comment>
<sequence length="296" mass="29909">MSSAVWALVASCVLWGTTGTAASFFPDAVNPLAIGASTMTIGGALLFAVNHRAALRVLRDRAMRGWLLAAAAGMVAYPLAFYASMDLAGVAIGNVVSLGSGPLFAAILEWRVQRRRLTARWMLSAGIAIAGMALLVSGGHGDGSPVDPAGIPAGVALGLLAGAGYALFTFASGIVIRGGHSGRGVMGAAFGLAAIPLAGVLLVLGGPLLASAGSIGIALYLAIGPMFLAYLFFAVGVRDLPSSTVTVITLLEPLVATLLAVLVVGERLEPLGWLGLVLILVGVTVLSSARRPRSAV</sequence>
<organism evidence="9 10">
    <name type="scientific">Microcella frigidaquae</name>
    <dbReference type="NCBI Taxonomy" id="424758"/>
    <lineage>
        <taxon>Bacteria</taxon>
        <taxon>Bacillati</taxon>
        <taxon>Actinomycetota</taxon>
        <taxon>Actinomycetes</taxon>
        <taxon>Micrococcales</taxon>
        <taxon>Microbacteriaceae</taxon>
        <taxon>Microcella</taxon>
    </lineage>
</organism>
<comment type="subcellular location">
    <subcellularLocation>
        <location evidence="1">Cell membrane</location>
        <topology evidence="1">Multi-pass membrane protein</topology>
    </subcellularLocation>
</comment>
<evidence type="ECO:0000256" key="5">
    <source>
        <dbReference type="ARBA" id="ARBA00022989"/>
    </source>
</evidence>
<evidence type="ECO:0000256" key="4">
    <source>
        <dbReference type="ARBA" id="ARBA00022692"/>
    </source>
</evidence>
<feature type="transmembrane region" description="Helical" evidence="7">
    <location>
        <begin position="215"/>
        <end position="233"/>
    </location>
</feature>
<feature type="transmembrane region" description="Helical" evidence="7">
    <location>
        <begin position="62"/>
        <end position="81"/>
    </location>
</feature>
<feature type="domain" description="EamA" evidence="8">
    <location>
        <begin position="154"/>
        <end position="287"/>
    </location>
</feature>
<dbReference type="GO" id="GO:0005886">
    <property type="term" value="C:plasma membrane"/>
    <property type="evidence" value="ECO:0007669"/>
    <property type="project" value="UniProtKB-SubCell"/>
</dbReference>
<feature type="domain" description="EamA" evidence="8">
    <location>
        <begin position="4"/>
        <end position="136"/>
    </location>
</feature>
<keyword evidence="4 7" id="KW-0812">Transmembrane</keyword>
<evidence type="ECO:0000313" key="10">
    <source>
        <dbReference type="Proteomes" id="UP000552883"/>
    </source>
</evidence>
<name>A0A840XI74_9MICO</name>
<dbReference type="InterPro" id="IPR037185">
    <property type="entry name" value="EmrE-like"/>
</dbReference>
<dbReference type="Pfam" id="PF00892">
    <property type="entry name" value="EamA"/>
    <property type="match status" value="2"/>
</dbReference>
<dbReference type="InterPro" id="IPR000620">
    <property type="entry name" value="EamA_dom"/>
</dbReference>
<keyword evidence="5 7" id="KW-1133">Transmembrane helix</keyword>
<feature type="transmembrane region" description="Helical" evidence="7">
    <location>
        <begin position="120"/>
        <end position="139"/>
    </location>
</feature>
<evidence type="ECO:0000256" key="3">
    <source>
        <dbReference type="ARBA" id="ARBA00022475"/>
    </source>
</evidence>
<keyword evidence="10" id="KW-1185">Reference proteome</keyword>
<dbReference type="PANTHER" id="PTHR32322:SF18">
    <property type="entry name" value="S-ADENOSYLMETHIONINE_S-ADENOSYLHOMOCYSTEINE TRANSPORTER"/>
    <property type="match status" value="1"/>
</dbReference>
<proteinExistence type="inferred from homology"/>